<dbReference type="PROSITE" id="PS50160">
    <property type="entry name" value="DNA_LIGASE_A3"/>
    <property type="match status" value="1"/>
</dbReference>
<sequence length="334" mass="37883">MSPQVRLQCDPNLPCLPFSEVGLFERCGTRLDQQESPTPMLEQSIPRIGFVPTMQPTLVDAAPEGDDWIHEIKYDGYRTELLLNGADSRAFTRNGHDWSDKYRLILDRAQALPGRVALLDGEIIVQSEAGRSDFHAVRSAITSAPERLVFYAFDLLMVDGMDIRREPLLVRRERLRKIIGEHDPTFPIQFSDHIVGHGPEFFHHAEALGLEGIVSKQADSRYRSGYVTSWLKVKAFTEDHFVIVGTEQGVGPTTALCARETPHGLEYVGGAMLTLTAKERERFWGMAEQLHRDSPPLKTEKRKAAQWMEPKLQARVRHLRGEEKLRHATVLELL</sequence>
<dbReference type="PANTHER" id="PTHR45674">
    <property type="entry name" value="DNA LIGASE 1/3 FAMILY MEMBER"/>
    <property type="match status" value="1"/>
</dbReference>
<dbReference type="CDD" id="cd07906">
    <property type="entry name" value="Adenylation_DNA_ligase_LigD_LigC"/>
    <property type="match status" value="1"/>
</dbReference>
<dbReference type="EMBL" id="JALKHS010000006">
    <property type="protein sequence ID" value="MCK0531433.1"/>
    <property type="molecule type" value="Genomic_DNA"/>
</dbReference>
<reference evidence="5 6" key="1">
    <citation type="submission" date="2022-04" db="EMBL/GenBank/DDBJ databases">
        <authorList>
            <person name="Huq M.A."/>
        </authorList>
    </citation>
    <scope>NUCLEOTIDE SEQUENCE [LARGE SCALE GENOMIC DNA]</scope>
    <source>
        <strain evidence="5 6">MAH-33</strain>
    </source>
</reference>
<evidence type="ECO:0000256" key="2">
    <source>
        <dbReference type="ARBA" id="ARBA00022598"/>
    </source>
</evidence>
<dbReference type="InterPro" id="IPR012310">
    <property type="entry name" value="DNA_ligase_ATP-dep_cent"/>
</dbReference>
<dbReference type="InterPro" id="IPR050191">
    <property type="entry name" value="ATP-dep_DNA_ligase"/>
</dbReference>
<evidence type="ECO:0000313" key="6">
    <source>
        <dbReference type="Proteomes" id="UP001203512"/>
    </source>
</evidence>
<accession>A0ABT0DWD0</accession>
<gene>
    <name evidence="5" type="ORF">MU848_07535</name>
</gene>
<organism evidence="5 6">
    <name type="scientific">Sphingobium agri</name>
    <dbReference type="NCBI Taxonomy" id="2933566"/>
    <lineage>
        <taxon>Bacteria</taxon>
        <taxon>Pseudomonadati</taxon>
        <taxon>Pseudomonadota</taxon>
        <taxon>Alphaproteobacteria</taxon>
        <taxon>Sphingomonadales</taxon>
        <taxon>Sphingomonadaceae</taxon>
        <taxon>Sphingobium</taxon>
    </lineage>
</organism>
<dbReference type="Proteomes" id="UP001203512">
    <property type="component" value="Unassembled WGS sequence"/>
</dbReference>
<protein>
    <recommendedName>
        <fullName evidence="4">ATP-dependent DNA ligase family profile domain-containing protein</fullName>
    </recommendedName>
</protein>
<dbReference type="PANTHER" id="PTHR45674:SF4">
    <property type="entry name" value="DNA LIGASE 1"/>
    <property type="match status" value="1"/>
</dbReference>
<evidence type="ECO:0000256" key="1">
    <source>
        <dbReference type="ARBA" id="ARBA00007572"/>
    </source>
</evidence>
<comment type="similarity">
    <text evidence="1">Belongs to the ATP-dependent DNA ligase family.</text>
</comment>
<comment type="catalytic activity">
    <reaction evidence="3">
        <text>ATP + (deoxyribonucleotide)n-3'-hydroxyl + 5'-phospho-(deoxyribonucleotide)m = (deoxyribonucleotide)n+m + AMP + diphosphate.</text>
        <dbReference type="EC" id="6.5.1.1"/>
    </reaction>
</comment>
<keyword evidence="2" id="KW-0436">Ligase</keyword>
<name>A0ABT0DWD0_9SPHN</name>
<evidence type="ECO:0000259" key="4">
    <source>
        <dbReference type="PROSITE" id="PS50160"/>
    </source>
</evidence>
<dbReference type="InterPro" id="IPR012340">
    <property type="entry name" value="NA-bd_OB-fold"/>
</dbReference>
<dbReference type="Pfam" id="PF01068">
    <property type="entry name" value="DNA_ligase_A_M"/>
    <property type="match status" value="1"/>
</dbReference>
<comment type="caution">
    <text evidence="5">The sequence shown here is derived from an EMBL/GenBank/DDBJ whole genome shotgun (WGS) entry which is preliminary data.</text>
</comment>
<dbReference type="SUPFAM" id="SSF56091">
    <property type="entry name" value="DNA ligase/mRNA capping enzyme, catalytic domain"/>
    <property type="match status" value="1"/>
</dbReference>
<evidence type="ECO:0000256" key="3">
    <source>
        <dbReference type="ARBA" id="ARBA00034003"/>
    </source>
</evidence>
<dbReference type="RefSeq" id="WP_247231050.1">
    <property type="nucleotide sequence ID" value="NZ_JALKHS010000006.1"/>
</dbReference>
<evidence type="ECO:0000313" key="5">
    <source>
        <dbReference type="EMBL" id="MCK0531433.1"/>
    </source>
</evidence>
<dbReference type="Gene3D" id="3.30.470.30">
    <property type="entry name" value="DNA ligase/mRNA capping enzyme"/>
    <property type="match status" value="1"/>
</dbReference>
<dbReference type="Gene3D" id="3.30.1490.70">
    <property type="match status" value="1"/>
</dbReference>
<feature type="domain" description="ATP-dependent DNA ligase family profile" evidence="4">
    <location>
        <begin position="150"/>
        <end position="234"/>
    </location>
</feature>
<proteinExistence type="inferred from homology"/>
<keyword evidence="6" id="KW-1185">Reference proteome</keyword>
<dbReference type="Gene3D" id="2.40.50.140">
    <property type="entry name" value="Nucleic acid-binding proteins"/>
    <property type="match status" value="1"/>
</dbReference>